<dbReference type="Proteomes" id="UP000541444">
    <property type="component" value="Unassembled WGS sequence"/>
</dbReference>
<proteinExistence type="predicted"/>
<evidence type="ECO:0000313" key="1">
    <source>
        <dbReference type="EMBL" id="KAF6172766.1"/>
    </source>
</evidence>
<accession>A0A7J7NZZ5</accession>
<protein>
    <submittedName>
        <fullName evidence="1">Uncharacterized protein</fullName>
    </submittedName>
</protein>
<dbReference type="OrthoDB" id="1938625at2759"/>
<sequence>MLCKLHWVFKQGIEEWEKYLRSKFSPKSGDSIRYHKISTLWTGFKAEAALSKPYIEWPIGDGININFWRDTWATDIPLMEYIDLPRHMWKNCKAQLSNFINAQGWNFPSNIMLLLLALGINLQQIQCNPNTQDTMIWKPNLQDHEKEYTQSAANGFFRKKMRSGSVAMVPSLGNPGLAGIGIIYRKSSAVIIVGLYCTCCIKSDEGGRAWSGGGGGGGGGGTSSGIALGYIGGGGSVCGVSGGGGGGGCGGGSGGGCGSGGGGGGGC</sequence>
<name>A0A7J7NZZ5_9MAGN</name>
<dbReference type="EMBL" id="JACGCM010000393">
    <property type="protein sequence ID" value="KAF6172766.1"/>
    <property type="molecule type" value="Genomic_DNA"/>
</dbReference>
<evidence type="ECO:0000313" key="2">
    <source>
        <dbReference type="Proteomes" id="UP000541444"/>
    </source>
</evidence>
<reference evidence="1 2" key="1">
    <citation type="journal article" date="2020" name="IScience">
        <title>Genome Sequencing of the Endangered Kingdonia uniflora (Circaeasteraceae, Ranunculales) Reveals Potential Mechanisms of Evolutionary Specialization.</title>
        <authorList>
            <person name="Sun Y."/>
            <person name="Deng T."/>
            <person name="Zhang A."/>
            <person name="Moore M.J."/>
            <person name="Landis J.B."/>
            <person name="Lin N."/>
            <person name="Zhang H."/>
            <person name="Zhang X."/>
            <person name="Huang J."/>
            <person name="Zhang X."/>
            <person name="Sun H."/>
            <person name="Wang H."/>
        </authorList>
    </citation>
    <scope>NUCLEOTIDE SEQUENCE [LARGE SCALE GENOMIC DNA]</scope>
    <source>
        <strain evidence="1">TB1705</strain>
        <tissue evidence="1">Leaf</tissue>
    </source>
</reference>
<keyword evidence="2" id="KW-1185">Reference proteome</keyword>
<gene>
    <name evidence="1" type="ORF">GIB67_000824</name>
</gene>
<organism evidence="1 2">
    <name type="scientific">Kingdonia uniflora</name>
    <dbReference type="NCBI Taxonomy" id="39325"/>
    <lineage>
        <taxon>Eukaryota</taxon>
        <taxon>Viridiplantae</taxon>
        <taxon>Streptophyta</taxon>
        <taxon>Embryophyta</taxon>
        <taxon>Tracheophyta</taxon>
        <taxon>Spermatophyta</taxon>
        <taxon>Magnoliopsida</taxon>
        <taxon>Ranunculales</taxon>
        <taxon>Circaeasteraceae</taxon>
        <taxon>Kingdonia</taxon>
    </lineage>
</organism>
<comment type="caution">
    <text evidence="1">The sequence shown here is derived from an EMBL/GenBank/DDBJ whole genome shotgun (WGS) entry which is preliminary data.</text>
</comment>
<dbReference type="AlphaFoldDB" id="A0A7J7NZZ5"/>